<sequence length="270" mass="30452">MREVVRLSLLMSLLLHVCQRLNGFTLDGSPGCYVRFPKWYHAFENTLSFEFVTGKPNGLLLYTDDGGGSNFFEISLVSGRLQLLFSLGKQQSGATIAEQHPVQVATIDSLSLNDRKWHRVNLYQFWERVQLQLDDLSVYKSVEHNEFVFGSYDLNSDVFIGGVPQSSSPDSLSYPAVKLMVHFEGSIRNLMYRTLPNGMTVPAMLDSVGVRQTDIDYCVEHICLNHGVCYSTDDGARCNCEETDFEGERCETGTFCMIYGIQINSVDLHK</sequence>
<dbReference type="OrthoDB" id="6275838at2759"/>
<reference evidence="6 7" key="2">
    <citation type="submission" date="2018-11" db="EMBL/GenBank/DDBJ databases">
        <authorList>
            <consortium name="Pathogen Informatics"/>
        </authorList>
    </citation>
    <scope>NUCLEOTIDE SEQUENCE [LARGE SCALE GENOMIC DNA]</scope>
</reference>
<dbReference type="InterPro" id="IPR000742">
    <property type="entry name" value="EGF"/>
</dbReference>
<dbReference type="InterPro" id="IPR001791">
    <property type="entry name" value="Laminin_G"/>
</dbReference>
<dbReference type="InterPro" id="IPR001881">
    <property type="entry name" value="EGF-like_Ca-bd_dom"/>
</dbReference>
<evidence type="ECO:0000313" key="7">
    <source>
        <dbReference type="Proteomes" id="UP000270296"/>
    </source>
</evidence>
<comment type="caution">
    <text evidence="2">Lacks conserved residue(s) required for the propagation of feature annotation.</text>
</comment>
<feature type="signal peptide" evidence="3">
    <location>
        <begin position="1"/>
        <end position="23"/>
    </location>
</feature>
<dbReference type="GO" id="GO:0005509">
    <property type="term" value="F:calcium ion binding"/>
    <property type="evidence" value="ECO:0007669"/>
    <property type="project" value="InterPro"/>
</dbReference>
<keyword evidence="2" id="KW-0245">EGF-like domain</keyword>
<dbReference type="InterPro" id="IPR050372">
    <property type="entry name" value="Neurexin-related_CASP"/>
</dbReference>
<dbReference type="Pfam" id="PF02210">
    <property type="entry name" value="Laminin_G_2"/>
    <property type="match status" value="1"/>
</dbReference>
<reference evidence="8" key="1">
    <citation type="submission" date="2016-06" db="UniProtKB">
        <authorList>
            <consortium name="WormBaseParasite"/>
        </authorList>
    </citation>
    <scope>IDENTIFICATION</scope>
</reference>
<dbReference type="AlphaFoldDB" id="A0A183IU95"/>
<accession>A0A183IU95</accession>
<name>A0A183IU95_9BILA</name>
<dbReference type="WBParaSite" id="SBAD_0000745901-mRNA-1">
    <property type="protein sequence ID" value="SBAD_0000745901-mRNA-1"/>
    <property type="gene ID" value="SBAD_0000745901"/>
</dbReference>
<feature type="domain" description="EGF-like" evidence="5">
    <location>
        <begin position="214"/>
        <end position="251"/>
    </location>
</feature>
<evidence type="ECO:0000313" key="8">
    <source>
        <dbReference type="WBParaSite" id="SBAD_0000745901-mRNA-1"/>
    </source>
</evidence>
<dbReference type="SUPFAM" id="SSF49899">
    <property type="entry name" value="Concanavalin A-like lectins/glucanases"/>
    <property type="match status" value="1"/>
</dbReference>
<dbReference type="GO" id="GO:0016020">
    <property type="term" value="C:membrane"/>
    <property type="evidence" value="ECO:0007669"/>
    <property type="project" value="UniProtKB-SubCell"/>
</dbReference>
<dbReference type="PROSITE" id="PS50026">
    <property type="entry name" value="EGF_3"/>
    <property type="match status" value="1"/>
</dbReference>
<evidence type="ECO:0000259" key="4">
    <source>
        <dbReference type="PROSITE" id="PS50025"/>
    </source>
</evidence>
<dbReference type="Gene3D" id="2.60.120.200">
    <property type="match status" value="1"/>
</dbReference>
<dbReference type="SUPFAM" id="SSF57196">
    <property type="entry name" value="EGF/Laminin"/>
    <property type="match status" value="1"/>
</dbReference>
<dbReference type="PROSITE" id="PS50025">
    <property type="entry name" value="LAM_G_DOMAIN"/>
    <property type="match status" value="1"/>
</dbReference>
<evidence type="ECO:0000256" key="2">
    <source>
        <dbReference type="PROSITE-ProRule" id="PRU00076"/>
    </source>
</evidence>
<dbReference type="EMBL" id="UZAM01010402">
    <property type="protein sequence ID" value="VDP12219.1"/>
    <property type="molecule type" value="Genomic_DNA"/>
</dbReference>
<evidence type="ECO:0000259" key="5">
    <source>
        <dbReference type="PROSITE" id="PS50026"/>
    </source>
</evidence>
<dbReference type="Gene3D" id="2.10.25.10">
    <property type="entry name" value="Laminin"/>
    <property type="match status" value="1"/>
</dbReference>
<proteinExistence type="predicted"/>
<feature type="domain" description="Laminin G" evidence="4">
    <location>
        <begin position="23"/>
        <end position="218"/>
    </location>
</feature>
<dbReference type="SMART" id="SM00179">
    <property type="entry name" value="EGF_CA"/>
    <property type="match status" value="1"/>
</dbReference>
<dbReference type="InterPro" id="IPR013320">
    <property type="entry name" value="ConA-like_dom_sf"/>
</dbReference>
<protein>
    <submittedName>
        <fullName evidence="8">LAM_G_DOMAIN domain-containing protein</fullName>
    </submittedName>
</protein>
<dbReference type="PANTHER" id="PTHR15036">
    <property type="entry name" value="PIKACHURIN-LIKE PROTEIN"/>
    <property type="match status" value="1"/>
</dbReference>
<keyword evidence="3" id="KW-0732">Signal</keyword>
<keyword evidence="7" id="KW-1185">Reference proteome</keyword>
<feature type="chain" id="PRO_5043140296" evidence="3">
    <location>
        <begin position="24"/>
        <end position="270"/>
    </location>
</feature>
<dbReference type="Proteomes" id="UP000270296">
    <property type="component" value="Unassembled WGS sequence"/>
</dbReference>
<evidence type="ECO:0000256" key="3">
    <source>
        <dbReference type="SAM" id="SignalP"/>
    </source>
</evidence>
<evidence type="ECO:0000256" key="1">
    <source>
        <dbReference type="ARBA" id="ARBA00023157"/>
    </source>
</evidence>
<organism evidence="8">
    <name type="scientific">Soboliphyme baturini</name>
    <dbReference type="NCBI Taxonomy" id="241478"/>
    <lineage>
        <taxon>Eukaryota</taxon>
        <taxon>Metazoa</taxon>
        <taxon>Ecdysozoa</taxon>
        <taxon>Nematoda</taxon>
        <taxon>Enoplea</taxon>
        <taxon>Dorylaimia</taxon>
        <taxon>Dioctophymatida</taxon>
        <taxon>Dioctophymatoidea</taxon>
        <taxon>Soboliphymatidae</taxon>
        <taxon>Soboliphyme</taxon>
    </lineage>
</organism>
<dbReference type="SMART" id="SM00282">
    <property type="entry name" value="LamG"/>
    <property type="match status" value="1"/>
</dbReference>
<dbReference type="PANTHER" id="PTHR15036:SF85">
    <property type="entry name" value="SP2353, ISOFORM A"/>
    <property type="match status" value="1"/>
</dbReference>
<dbReference type="CDD" id="cd00054">
    <property type="entry name" value="EGF_CA"/>
    <property type="match status" value="1"/>
</dbReference>
<keyword evidence="1" id="KW-1015">Disulfide bond</keyword>
<gene>
    <name evidence="6" type="ORF">SBAD_LOCUS7192</name>
</gene>
<evidence type="ECO:0000313" key="6">
    <source>
        <dbReference type="EMBL" id="VDP12219.1"/>
    </source>
</evidence>
<dbReference type="CDD" id="cd00110">
    <property type="entry name" value="LamG"/>
    <property type="match status" value="1"/>
</dbReference>